<evidence type="ECO:0000256" key="10">
    <source>
        <dbReference type="ARBA" id="ARBA00023160"/>
    </source>
</evidence>
<dbReference type="NCBIfam" id="NF005559">
    <property type="entry name" value="PRK07231.1"/>
    <property type="match status" value="1"/>
</dbReference>
<feature type="domain" description="Ketoreductase" evidence="15">
    <location>
        <begin position="5"/>
        <end position="185"/>
    </location>
</feature>
<dbReference type="EC" id="1.1.1.100" evidence="14"/>
<dbReference type="PRINTS" id="PR00080">
    <property type="entry name" value="SDRFAMILY"/>
</dbReference>
<dbReference type="SMART" id="SM00822">
    <property type="entry name" value="PKS_KR"/>
    <property type="match status" value="1"/>
</dbReference>
<evidence type="ECO:0000256" key="9">
    <source>
        <dbReference type="ARBA" id="ARBA00023098"/>
    </source>
</evidence>
<dbReference type="AlphaFoldDB" id="A0A1H2UUX7"/>
<dbReference type="GO" id="GO:0051287">
    <property type="term" value="F:NAD binding"/>
    <property type="evidence" value="ECO:0007669"/>
    <property type="project" value="UniProtKB-UniRule"/>
</dbReference>
<dbReference type="InterPro" id="IPR057326">
    <property type="entry name" value="KR_dom"/>
</dbReference>
<feature type="active site" description="Proton acceptor" evidence="12">
    <location>
        <position position="154"/>
    </location>
</feature>
<dbReference type="InterPro" id="IPR036291">
    <property type="entry name" value="NAD(P)-bd_dom_sf"/>
</dbReference>
<evidence type="ECO:0000256" key="5">
    <source>
        <dbReference type="ARBA" id="ARBA00022516"/>
    </source>
</evidence>
<dbReference type="GO" id="GO:0006633">
    <property type="term" value="P:fatty acid biosynthetic process"/>
    <property type="evidence" value="ECO:0007669"/>
    <property type="project" value="UniProtKB-UniPathway"/>
</dbReference>
<dbReference type="PRINTS" id="PR00081">
    <property type="entry name" value="GDHRDH"/>
</dbReference>
<dbReference type="EMBL" id="FNOJ01000009">
    <property type="protein sequence ID" value="SDW59855.1"/>
    <property type="molecule type" value="Genomic_DNA"/>
</dbReference>
<keyword evidence="8 14" id="KW-0560">Oxidoreductase</keyword>
<feature type="binding site" evidence="13">
    <location>
        <position position="187"/>
    </location>
    <ligand>
        <name>NADP(+)</name>
        <dbReference type="ChEBI" id="CHEBI:58349"/>
    </ligand>
</feature>
<comment type="similarity">
    <text evidence="3 14">Belongs to the short-chain dehydrogenases/reductases (SDR) family.</text>
</comment>
<feature type="binding site" evidence="13">
    <location>
        <position position="89"/>
    </location>
    <ligand>
        <name>NADP(+)</name>
        <dbReference type="ChEBI" id="CHEBI:58349"/>
    </ligand>
</feature>
<evidence type="ECO:0000313" key="16">
    <source>
        <dbReference type="EMBL" id="SDW59855.1"/>
    </source>
</evidence>
<dbReference type="FunFam" id="3.40.50.720:FF:000037">
    <property type="entry name" value="3-oxoacyl-[acyl-carrier-protein] reductase FabG"/>
    <property type="match status" value="1"/>
</dbReference>
<dbReference type="PANTHER" id="PTHR42879">
    <property type="entry name" value="3-OXOACYL-(ACYL-CARRIER-PROTEIN) REDUCTASE"/>
    <property type="match status" value="1"/>
</dbReference>
<organism evidence="16 17">
    <name type="scientific">Alicyclobacillus hesperidum</name>
    <dbReference type="NCBI Taxonomy" id="89784"/>
    <lineage>
        <taxon>Bacteria</taxon>
        <taxon>Bacillati</taxon>
        <taxon>Bacillota</taxon>
        <taxon>Bacilli</taxon>
        <taxon>Bacillales</taxon>
        <taxon>Alicyclobacillaceae</taxon>
        <taxon>Alicyclobacillus</taxon>
    </lineage>
</organism>
<comment type="catalytic activity">
    <reaction evidence="11 14">
        <text>a (3R)-hydroxyacyl-[ACP] + NADP(+) = a 3-oxoacyl-[ACP] + NADPH + H(+)</text>
        <dbReference type="Rhea" id="RHEA:17397"/>
        <dbReference type="Rhea" id="RHEA-COMP:9916"/>
        <dbReference type="Rhea" id="RHEA-COMP:9945"/>
        <dbReference type="ChEBI" id="CHEBI:15378"/>
        <dbReference type="ChEBI" id="CHEBI:57783"/>
        <dbReference type="ChEBI" id="CHEBI:58349"/>
        <dbReference type="ChEBI" id="CHEBI:78776"/>
        <dbReference type="ChEBI" id="CHEBI:78827"/>
        <dbReference type="EC" id="1.1.1.100"/>
    </reaction>
</comment>
<keyword evidence="6 14" id="KW-0276">Fatty acid metabolism</keyword>
<reference evidence="17" key="1">
    <citation type="submission" date="2016-10" db="EMBL/GenBank/DDBJ databases">
        <authorList>
            <person name="Varghese N."/>
        </authorList>
    </citation>
    <scope>NUCLEOTIDE SEQUENCE [LARGE SCALE GENOMIC DNA]</scope>
    <source>
        <strain evidence="17">DSM 12489</strain>
    </source>
</reference>
<comment type="pathway">
    <text evidence="2 14">Lipid metabolism; fatty acid biosynthesis.</text>
</comment>
<evidence type="ECO:0000256" key="8">
    <source>
        <dbReference type="ARBA" id="ARBA00023002"/>
    </source>
</evidence>
<dbReference type="InterPro" id="IPR050259">
    <property type="entry name" value="SDR"/>
</dbReference>
<keyword evidence="9 14" id="KW-0443">Lipid metabolism</keyword>
<name>A0A1H2UUX7_9BACL</name>
<dbReference type="SUPFAM" id="SSF51735">
    <property type="entry name" value="NAD(P)-binding Rossmann-fold domains"/>
    <property type="match status" value="1"/>
</dbReference>
<proteinExistence type="inferred from homology"/>
<accession>A0A1H2UUX7</accession>
<comment type="function">
    <text evidence="1 14">Catalyzes the NADPH-dependent reduction of beta-ketoacyl-ACP substrates to beta-hydroxyacyl-ACP products, the first reductive step in the elongation cycle of fatty acid biosynthesis.</text>
</comment>
<dbReference type="Gene3D" id="3.40.50.720">
    <property type="entry name" value="NAD(P)-binding Rossmann-like Domain"/>
    <property type="match status" value="1"/>
</dbReference>
<evidence type="ECO:0000256" key="11">
    <source>
        <dbReference type="ARBA" id="ARBA00048508"/>
    </source>
</evidence>
<protein>
    <recommendedName>
        <fullName evidence="14">3-oxoacyl-[acyl-carrier-protein] reductase</fullName>
        <ecNumber evidence="14">1.1.1.100</ecNumber>
    </recommendedName>
</protein>
<gene>
    <name evidence="16" type="ORF">SAMN04489725_10913</name>
</gene>
<dbReference type="RefSeq" id="WP_074693164.1">
    <property type="nucleotide sequence ID" value="NZ_FNOJ01000009.1"/>
</dbReference>
<dbReference type="NCBIfam" id="NF009466">
    <property type="entry name" value="PRK12826.1-2"/>
    <property type="match status" value="1"/>
</dbReference>
<feature type="binding site" evidence="13">
    <location>
        <begin position="11"/>
        <end position="14"/>
    </location>
    <ligand>
        <name>NADP(+)</name>
        <dbReference type="ChEBI" id="CHEBI:58349"/>
    </ligand>
</feature>
<evidence type="ECO:0000256" key="2">
    <source>
        <dbReference type="ARBA" id="ARBA00005194"/>
    </source>
</evidence>
<evidence type="ECO:0000256" key="12">
    <source>
        <dbReference type="PIRSR" id="PIRSR611284-1"/>
    </source>
</evidence>
<evidence type="ECO:0000256" key="7">
    <source>
        <dbReference type="ARBA" id="ARBA00022857"/>
    </source>
</evidence>
<dbReference type="STRING" id="89784.SAMN04489725_10913"/>
<evidence type="ECO:0000256" key="6">
    <source>
        <dbReference type="ARBA" id="ARBA00022832"/>
    </source>
</evidence>
<keyword evidence="7 13" id="KW-0521">NADP</keyword>
<evidence type="ECO:0000256" key="13">
    <source>
        <dbReference type="PIRSR" id="PIRSR611284-2"/>
    </source>
</evidence>
<evidence type="ECO:0000256" key="4">
    <source>
        <dbReference type="ARBA" id="ARBA00011881"/>
    </source>
</evidence>
<dbReference type="InterPro" id="IPR011284">
    <property type="entry name" value="3oxo_ACP_reduc"/>
</dbReference>
<dbReference type="PANTHER" id="PTHR42879:SF2">
    <property type="entry name" value="3-OXOACYL-[ACYL-CARRIER-PROTEIN] REDUCTASE FABG"/>
    <property type="match status" value="1"/>
</dbReference>
<sequence>MSEQKVAIVTGASRGIGRAIAIALADAGHHVVVNYLGSAEAAAQTADLVAERGVRALVVKADVSQSEEAAKLVDTALEAFGRVDILINNAGITRDGLLMRMKDDDWNDVVNTNLRGAFYMTRQVARPMMKQRSGTIINITSVVGLMGNAGQVNYASAKAGLVGLTKASAKELAPRNITVNAIAPGYIETDMTAALGADALDALLQHIPLARRGTPEDVANAVVFLASDKARYITGQVLAVDGGMVM</sequence>
<dbReference type="UniPathway" id="UPA00094"/>
<dbReference type="Proteomes" id="UP000182589">
    <property type="component" value="Unassembled WGS sequence"/>
</dbReference>
<dbReference type="CDD" id="cd05333">
    <property type="entry name" value="BKR_SDR_c"/>
    <property type="match status" value="1"/>
</dbReference>
<keyword evidence="10 14" id="KW-0275">Fatty acid biosynthesis</keyword>
<evidence type="ECO:0000313" key="17">
    <source>
        <dbReference type="Proteomes" id="UP000182589"/>
    </source>
</evidence>
<keyword evidence="5 14" id="KW-0444">Lipid biosynthesis</keyword>
<evidence type="ECO:0000256" key="3">
    <source>
        <dbReference type="ARBA" id="ARBA00006484"/>
    </source>
</evidence>
<comment type="subunit">
    <text evidence="4 14">Homotetramer.</text>
</comment>
<keyword evidence="17" id="KW-1185">Reference proteome</keyword>
<dbReference type="InterPro" id="IPR002347">
    <property type="entry name" value="SDR_fam"/>
</dbReference>
<feature type="binding site" evidence="13">
    <location>
        <begin position="154"/>
        <end position="158"/>
    </location>
    <ligand>
        <name>NADP(+)</name>
        <dbReference type="ChEBI" id="CHEBI:58349"/>
    </ligand>
</feature>
<evidence type="ECO:0000256" key="1">
    <source>
        <dbReference type="ARBA" id="ARBA00002607"/>
    </source>
</evidence>
<evidence type="ECO:0000256" key="14">
    <source>
        <dbReference type="RuleBase" id="RU366074"/>
    </source>
</evidence>
<dbReference type="Pfam" id="PF13561">
    <property type="entry name" value="adh_short_C2"/>
    <property type="match status" value="1"/>
</dbReference>
<dbReference type="NCBIfam" id="TIGR01830">
    <property type="entry name" value="3oxo_ACP_reduc"/>
    <property type="match status" value="1"/>
</dbReference>
<evidence type="ECO:0000259" key="15">
    <source>
        <dbReference type="SMART" id="SM00822"/>
    </source>
</evidence>
<dbReference type="GO" id="GO:0004316">
    <property type="term" value="F:3-oxoacyl-[acyl-carrier-protein] reductase (NADPH) activity"/>
    <property type="evidence" value="ECO:0007669"/>
    <property type="project" value="UniProtKB-UniRule"/>
</dbReference>